<evidence type="ECO:0000313" key="1">
    <source>
        <dbReference type="EMBL" id="KAL0415742.1"/>
    </source>
</evidence>
<name>A0AAW2UHA9_9LAMI</name>
<gene>
    <name evidence="1" type="ORF">Slati_3406100</name>
</gene>
<sequence>MLIPSLGSFHQLGLLTTKESKLLRSPNGQGVLVANEFGSLGGLPRPQGVLAARGSPPRTDVFQSGC</sequence>
<reference evidence="1" key="2">
    <citation type="journal article" date="2024" name="Plant">
        <title>Genomic evolution and insights into agronomic trait innovations of Sesamum species.</title>
        <authorList>
            <person name="Miao H."/>
            <person name="Wang L."/>
            <person name="Qu L."/>
            <person name="Liu H."/>
            <person name="Sun Y."/>
            <person name="Le M."/>
            <person name="Wang Q."/>
            <person name="Wei S."/>
            <person name="Zheng Y."/>
            <person name="Lin W."/>
            <person name="Duan Y."/>
            <person name="Cao H."/>
            <person name="Xiong S."/>
            <person name="Wang X."/>
            <person name="Wei L."/>
            <person name="Li C."/>
            <person name="Ma Q."/>
            <person name="Ju M."/>
            <person name="Zhao R."/>
            <person name="Li G."/>
            <person name="Mu C."/>
            <person name="Tian Q."/>
            <person name="Mei H."/>
            <person name="Zhang T."/>
            <person name="Gao T."/>
            <person name="Zhang H."/>
        </authorList>
    </citation>
    <scope>NUCLEOTIDE SEQUENCE</scope>
    <source>
        <strain evidence="1">KEN1</strain>
    </source>
</reference>
<dbReference type="AlphaFoldDB" id="A0AAW2UHA9"/>
<protein>
    <submittedName>
        <fullName evidence="1">Uncharacterized protein</fullName>
    </submittedName>
</protein>
<reference evidence="1" key="1">
    <citation type="submission" date="2020-06" db="EMBL/GenBank/DDBJ databases">
        <authorList>
            <person name="Li T."/>
            <person name="Hu X."/>
            <person name="Zhang T."/>
            <person name="Song X."/>
            <person name="Zhang H."/>
            <person name="Dai N."/>
            <person name="Sheng W."/>
            <person name="Hou X."/>
            <person name="Wei L."/>
        </authorList>
    </citation>
    <scope>NUCLEOTIDE SEQUENCE</scope>
    <source>
        <strain evidence="1">KEN1</strain>
        <tissue evidence="1">Leaf</tissue>
    </source>
</reference>
<accession>A0AAW2UHA9</accession>
<comment type="caution">
    <text evidence="1">The sequence shown here is derived from an EMBL/GenBank/DDBJ whole genome shotgun (WGS) entry which is preliminary data.</text>
</comment>
<dbReference type="EMBL" id="JACGWN010000012">
    <property type="protein sequence ID" value="KAL0415742.1"/>
    <property type="molecule type" value="Genomic_DNA"/>
</dbReference>
<organism evidence="1">
    <name type="scientific">Sesamum latifolium</name>
    <dbReference type="NCBI Taxonomy" id="2727402"/>
    <lineage>
        <taxon>Eukaryota</taxon>
        <taxon>Viridiplantae</taxon>
        <taxon>Streptophyta</taxon>
        <taxon>Embryophyta</taxon>
        <taxon>Tracheophyta</taxon>
        <taxon>Spermatophyta</taxon>
        <taxon>Magnoliopsida</taxon>
        <taxon>eudicotyledons</taxon>
        <taxon>Gunneridae</taxon>
        <taxon>Pentapetalae</taxon>
        <taxon>asterids</taxon>
        <taxon>lamiids</taxon>
        <taxon>Lamiales</taxon>
        <taxon>Pedaliaceae</taxon>
        <taxon>Sesamum</taxon>
    </lineage>
</organism>
<proteinExistence type="predicted"/>